<accession>A0ABD3B3P4</accession>
<evidence type="ECO:0000313" key="1">
    <source>
        <dbReference type="EMBL" id="KAL3538170.1"/>
    </source>
</evidence>
<gene>
    <name evidence="1" type="ORF">ACH5RR_001536</name>
</gene>
<dbReference type="AlphaFoldDB" id="A0ABD3B3P4"/>
<evidence type="ECO:0000313" key="2">
    <source>
        <dbReference type="Proteomes" id="UP001630127"/>
    </source>
</evidence>
<comment type="caution">
    <text evidence="1">The sequence shown here is derived from an EMBL/GenBank/DDBJ whole genome shotgun (WGS) entry which is preliminary data.</text>
</comment>
<dbReference type="EMBL" id="JBJUIK010000001">
    <property type="protein sequence ID" value="KAL3538170.1"/>
    <property type="molecule type" value="Genomic_DNA"/>
</dbReference>
<organism evidence="1 2">
    <name type="scientific">Cinchona calisaya</name>
    <dbReference type="NCBI Taxonomy" id="153742"/>
    <lineage>
        <taxon>Eukaryota</taxon>
        <taxon>Viridiplantae</taxon>
        <taxon>Streptophyta</taxon>
        <taxon>Embryophyta</taxon>
        <taxon>Tracheophyta</taxon>
        <taxon>Spermatophyta</taxon>
        <taxon>Magnoliopsida</taxon>
        <taxon>eudicotyledons</taxon>
        <taxon>Gunneridae</taxon>
        <taxon>Pentapetalae</taxon>
        <taxon>asterids</taxon>
        <taxon>lamiids</taxon>
        <taxon>Gentianales</taxon>
        <taxon>Rubiaceae</taxon>
        <taxon>Cinchonoideae</taxon>
        <taxon>Cinchoneae</taxon>
        <taxon>Cinchona</taxon>
    </lineage>
</organism>
<protein>
    <submittedName>
        <fullName evidence="1">Uncharacterized protein</fullName>
    </submittedName>
</protein>
<proteinExistence type="predicted"/>
<dbReference type="Proteomes" id="UP001630127">
    <property type="component" value="Unassembled WGS sequence"/>
</dbReference>
<reference evidence="1 2" key="1">
    <citation type="submission" date="2024-11" db="EMBL/GenBank/DDBJ databases">
        <title>A near-complete genome assembly of Cinchona calisaya.</title>
        <authorList>
            <person name="Lian D.C."/>
            <person name="Zhao X.W."/>
            <person name="Wei L."/>
        </authorList>
    </citation>
    <scope>NUCLEOTIDE SEQUENCE [LARGE SCALE GENOMIC DNA]</scope>
    <source>
        <tissue evidence="1">Nenye</tissue>
    </source>
</reference>
<sequence length="116" mass="13053">MVLLLRRRKLVISVNPSGCYELLNQSDEVLASYIEKDMGERTMIEFTKMKKELQVRSLISTLQKEPSALHCKLIASFIRAQGVKIGAEGITHLLLIRFGSIDLGSSCAQYALRQNK</sequence>
<keyword evidence="2" id="KW-1185">Reference proteome</keyword>
<name>A0ABD3B3P4_9GENT</name>